<dbReference type="GeneID" id="41974188"/>
<dbReference type="Pfam" id="PF12796">
    <property type="entry name" value="Ank_2"/>
    <property type="match status" value="2"/>
</dbReference>
<comment type="similarity">
    <text evidence="1">Belongs to the putative lipase ROG1 family.</text>
</comment>
<dbReference type="EMBL" id="SKBQ01000039">
    <property type="protein sequence ID" value="TPX12861.1"/>
    <property type="molecule type" value="Genomic_DNA"/>
</dbReference>
<dbReference type="PANTHER" id="PTHR10039">
    <property type="entry name" value="AMELOGENIN"/>
    <property type="match status" value="1"/>
</dbReference>
<evidence type="ECO:0000259" key="6">
    <source>
        <dbReference type="Pfam" id="PF24883"/>
    </source>
</evidence>
<feature type="repeat" description="ANK" evidence="3">
    <location>
        <begin position="958"/>
        <end position="982"/>
    </location>
</feature>
<keyword evidence="3" id="KW-0040">ANK repeat</keyword>
<dbReference type="SUPFAM" id="SSF48403">
    <property type="entry name" value="Ankyrin repeat"/>
    <property type="match status" value="1"/>
</dbReference>
<gene>
    <name evidence="7" type="ORF">E0L32_006741</name>
</gene>
<reference evidence="7 8" key="1">
    <citation type="submission" date="2019-06" db="EMBL/GenBank/DDBJ databases">
        <title>Draft genome sequence of the filamentous fungus Phialemoniopsis curvata isolated from diesel fuel.</title>
        <authorList>
            <person name="Varaljay V.A."/>
            <person name="Lyon W.J."/>
            <person name="Crouch A.L."/>
            <person name="Drake C.E."/>
            <person name="Hollomon J.M."/>
            <person name="Nadeau L.J."/>
            <person name="Nunn H.S."/>
            <person name="Stevenson B.S."/>
            <person name="Bojanowski C.L."/>
            <person name="Crookes-Goodson W.J."/>
        </authorList>
    </citation>
    <scope>NUCLEOTIDE SEQUENCE [LARGE SCALE GENOMIC DNA]</scope>
    <source>
        <strain evidence="7 8">D216</strain>
    </source>
</reference>
<dbReference type="InterPro" id="IPR007751">
    <property type="entry name" value="DUF676_lipase-like"/>
</dbReference>
<evidence type="ECO:0000256" key="3">
    <source>
        <dbReference type="PROSITE-ProRule" id="PRU00023"/>
    </source>
</evidence>
<dbReference type="Pfam" id="PF24883">
    <property type="entry name" value="NPHP3_N"/>
    <property type="match status" value="1"/>
</dbReference>
<dbReference type="InterPro" id="IPR029058">
    <property type="entry name" value="AB_hydrolase_fold"/>
</dbReference>
<dbReference type="Proteomes" id="UP000319257">
    <property type="component" value="Unassembled WGS sequence"/>
</dbReference>
<name>A0A507B730_9PEZI</name>
<feature type="region of interest" description="Disordered" evidence="4">
    <location>
        <begin position="913"/>
        <end position="934"/>
    </location>
</feature>
<feature type="domain" description="DUF676" evidence="5">
    <location>
        <begin position="162"/>
        <end position="275"/>
    </location>
</feature>
<dbReference type="Pfam" id="PF05057">
    <property type="entry name" value="DUF676"/>
    <property type="match status" value="1"/>
</dbReference>
<proteinExistence type="inferred from homology"/>
<evidence type="ECO:0000259" key="5">
    <source>
        <dbReference type="Pfam" id="PF05057"/>
    </source>
</evidence>
<dbReference type="InterPro" id="IPR056884">
    <property type="entry name" value="NPHP3-like_N"/>
</dbReference>
<dbReference type="InterPro" id="IPR036770">
    <property type="entry name" value="Ankyrin_rpt-contain_sf"/>
</dbReference>
<feature type="compositionally biased region" description="Polar residues" evidence="4">
    <location>
        <begin position="913"/>
        <end position="923"/>
    </location>
</feature>
<dbReference type="Gene3D" id="3.40.50.1820">
    <property type="entry name" value="alpha/beta hydrolase"/>
    <property type="match status" value="1"/>
</dbReference>
<dbReference type="RefSeq" id="XP_030994572.1">
    <property type="nucleotide sequence ID" value="XM_031141407.1"/>
</dbReference>
<evidence type="ECO:0000256" key="4">
    <source>
        <dbReference type="SAM" id="MobiDB-lite"/>
    </source>
</evidence>
<dbReference type="AlphaFoldDB" id="A0A507B730"/>
<protein>
    <submittedName>
        <fullName evidence="7">Uncharacterized protein</fullName>
    </submittedName>
</protein>
<feature type="repeat" description="ANK" evidence="3">
    <location>
        <begin position="1061"/>
        <end position="1094"/>
    </location>
</feature>
<dbReference type="InParanoid" id="A0A507B730"/>
<accession>A0A507B730</accession>
<dbReference type="PROSITE" id="PS50088">
    <property type="entry name" value="ANK_REPEAT"/>
    <property type="match status" value="2"/>
</dbReference>
<dbReference type="OrthoDB" id="7464126at2759"/>
<dbReference type="SMART" id="SM00248">
    <property type="entry name" value="ANK"/>
    <property type="match status" value="6"/>
</dbReference>
<dbReference type="Gene3D" id="1.25.40.20">
    <property type="entry name" value="Ankyrin repeat-containing domain"/>
    <property type="match status" value="1"/>
</dbReference>
<dbReference type="InterPro" id="IPR027417">
    <property type="entry name" value="P-loop_NTPase"/>
</dbReference>
<dbReference type="PROSITE" id="PS50297">
    <property type="entry name" value="ANK_REP_REGION"/>
    <property type="match status" value="2"/>
</dbReference>
<dbReference type="STRING" id="1093900.A0A507B730"/>
<evidence type="ECO:0000313" key="8">
    <source>
        <dbReference type="Proteomes" id="UP000319257"/>
    </source>
</evidence>
<comment type="caution">
    <text evidence="7">The sequence shown here is derived from an EMBL/GenBank/DDBJ whole genome shotgun (WGS) entry which is preliminary data.</text>
</comment>
<sequence>MYLSPWAIYYLNPMDLVNIYHRHGVPEWLSQPPMCPSGAARQQHHWLRVREGPKIEAKKAAPAPSFPDGVEVWCDCPDAALDICFVHGLTGDRNHTWTADGERVPWPKTFLPPRLAKTRILTYGYDAYVVKKTTASVNRLLDHANNLLQDFSTDRAICGVGKRPVVFVAHSLGGLVCKKAILQSAESPQPRLRALFESTKGIIFLGTPHDGSSMAAWAKIPASALSLVKSTNLSLLGVLGSDNELLESIQVSFRNLVRTSKANGKPIEVTCFFEQLPILGVGVVVSKRSAAIAGEEEPMSINADHRGMTKFTSVEDNGFKRLFGELIRWKSEIDADNLLPTDSRPDPDIRSHDIERPVEGTCEWLLEHTTLREWAERQRGMLWIKGKPGSGKSTLLKYAFEKRQRIISTGEDSLVLSFFFHDRGNHLQKSPVGFLRSLAYQIIRQVPEILTGSGDPFQQRCREVHRQGDKGEWHPRELQDFVEQSLSKILASRGAWLFVDALDECGKASAVEMFKWFTHLMKKLSVYGFGLHLCVSCRHYPILSQACEFEICPEHQNREDMSAYVQSRFQGSGSLQKSKIPDLITYRASGVFMWARIVIDEAINLDNEGESLASIETRVTSIPKKLDELYSELIGHMNDKPNSLRLIQWVCFARRALTLSELRWAMVIDPESSNRLCEYYSQHHDYIRDKDQLKRRIQTLSCGLAEILPTEEGHVQLVHQSAKDFLLERGLAMLDYKASSPHGTVVGKAHFCLAKSCLRYLALDIMADFDSMKRKTEDSIKLTAPLLSYAVSSWPEHAMRSDEEGVPQDDILEIVAWPSNDLVELWMSYSSMLNLLHPQPDKGSNLVHISALYDIPGLLAAVYRKAGHDHPYCRHDRGHTPLNIASVRGRRKIAKMLIDPDYAMRVAAATGMESTSVKPTTDATDLGRGGSDPRPKSVVKIVPLPLNKDVEINSQGFEGRTPLLGAVCGGHVDIVKLLLKTGKADINAKDRWGGTALAWAVLNCSSEIVELLLATGELQLEPVDHAGGTPLSIAAAKRGSLQTLQLLLDTGKVDVNRRCLEGRTPLSYAAGQGYIDNVEALLKEEKIDINSRDCTGRTALTWALRGLKDLETMAPLMDLASMQELRWAYEKTVELLSSVGAVTEETQQ</sequence>
<evidence type="ECO:0000256" key="1">
    <source>
        <dbReference type="ARBA" id="ARBA00007920"/>
    </source>
</evidence>
<dbReference type="SUPFAM" id="SSF52540">
    <property type="entry name" value="P-loop containing nucleoside triphosphate hydrolases"/>
    <property type="match status" value="1"/>
</dbReference>
<dbReference type="PANTHER" id="PTHR10039:SF5">
    <property type="entry name" value="NACHT DOMAIN-CONTAINING PROTEIN"/>
    <property type="match status" value="1"/>
</dbReference>
<keyword evidence="8" id="KW-1185">Reference proteome</keyword>
<feature type="domain" description="Nephrocystin 3-like N-terminal" evidence="6">
    <location>
        <begin position="360"/>
        <end position="538"/>
    </location>
</feature>
<dbReference type="Gene3D" id="3.40.50.300">
    <property type="entry name" value="P-loop containing nucleotide triphosphate hydrolases"/>
    <property type="match status" value="1"/>
</dbReference>
<evidence type="ECO:0000256" key="2">
    <source>
        <dbReference type="ARBA" id="ARBA00022737"/>
    </source>
</evidence>
<organism evidence="7 8">
    <name type="scientific">Thyridium curvatum</name>
    <dbReference type="NCBI Taxonomy" id="1093900"/>
    <lineage>
        <taxon>Eukaryota</taxon>
        <taxon>Fungi</taxon>
        <taxon>Dikarya</taxon>
        <taxon>Ascomycota</taxon>
        <taxon>Pezizomycotina</taxon>
        <taxon>Sordariomycetes</taxon>
        <taxon>Sordariomycetidae</taxon>
        <taxon>Thyridiales</taxon>
        <taxon>Thyridiaceae</taxon>
        <taxon>Thyridium</taxon>
    </lineage>
</organism>
<dbReference type="SUPFAM" id="SSF53474">
    <property type="entry name" value="alpha/beta-Hydrolases"/>
    <property type="match status" value="1"/>
</dbReference>
<keyword evidence="2" id="KW-0677">Repeat</keyword>
<dbReference type="InterPro" id="IPR002110">
    <property type="entry name" value="Ankyrin_rpt"/>
</dbReference>
<evidence type="ECO:0000313" key="7">
    <source>
        <dbReference type="EMBL" id="TPX12861.1"/>
    </source>
</evidence>